<name>A0A3S9B789_9HYPH</name>
<sequence>MTQNAADTQKTGPHALFGCGLAAFALVAALAHGPAFAASSDWVEHEGGRLRIVTSTPDADGVVRGMLDIELMPGWKTYWSDPGDSGLPPQMNISGSTNLSAVELLFPAPERVDDGYAVWAGYTSSVRLPFRLHQGTTDDTANLAADILIGVCKSVCIPVDAQLDVALSQDASPIEIALVDEAFSSLPGDQTSEMRIDAVALEPGDPNRLLVDVHLPSAEAAAAAELFIATPPGWRLGTPRKMATQGQTSRFAVKVKRQPIGDGADAAPLTFVLKTHTHSIQQVLHAE</sequence>
<dbReference type="EMBL" id="CP032509">
    <property type="protein sequence ID" value="AZN72793.1"/>
    <property type="molecule type" value="Genomic_DNA"/>
</dbReference>
<evidence type="ECO:0000313" key="4">
    <source>
        <dbReference type="Proteomes" id="UP000268192"/>
    </source>
</evidence>
<feature type="domain" description="Thiol:disulfide interchange protein DsbD N-terminal" evidence="2">
    <location>
        <begin position="62"/>
        <end position="164"/>
    </location>
</feature>
<dbReference type="AlphaFoldDB" id="A0A3S9B789"/>
<feature type="chain" id="PRO_5019383173" description="Thiol:disulfide interchange protein DsbD N-terminal domain-containing protein" evidence="1">
    <location>
        <begin position="38"/>
        <end position="287"/>
    </location>
</feature>
<evidence type="ECO:0000259" key="2">
    <source>
        <dbReference type="Pfam" id="PF11412"/>
    </source>
</evidence>
<gene>
    <name evidence="3" type="ORF">D5400_17275</name>
</gene>
<keyword evidence="1" id="KW-0732">Signal</keyword>
<dbReference type="KEGG" id="abaw:D5400_17275"/>
<organism evidence="3 4">
    <name type="scientific">Georhizobium profundi</name>
    <dbReference type="NCBI Taxonomy" id="2341112"/>
    <lineage>
        <taxon>Bacteria</taxon>
        <taxon>Pseudomonadati</taxon>
        <taxon>Pseudomonadota</taxon>
        <taxon>Alphaproteobacteria</taxon>
        <taxon>Hyphomicrobiales</taxon>
        <taxon>Rhizobiaceae</taxon>
        <taxon>Georhizobium</taxon>
    </lineage>
</organism>
<dbReference type="OrthoDB" id="9811036at2"/>
<proteinExistence type="predicted"/>
<dbReference type="InterPro" id="IPR028250">
    <property type="entry name" value="DsbDN"/>
</dbReference>
<accession>A0A3S9B789</accession>
<dbReference type="RefSeq" id="WP_126011123.1">
    <property type="nucleotide sequence ID" value="NZ_CP032509.1"/>
</dbReference>
<evidence type="ECO:0000313" key="3">
    <source>
        <dbReference type="EMBL" id="AZN72793.1"/>
    </source>
</evidence>
<evidence type="ECO:0000256" key="1">
    <source>
        <dbReference type="SAM" id="SignalP"/>
    </source>
</evidence>
<keyword evidence="4" id="KW-1185">Reference proteome</keyword>
<feature type="signal peptide" evidence="1">
    <location>
        <begin position="1"/>
        <end position="37"/>
    </location>
</feature>
<dbReference type="Proteomes" id="UP000268192">
    <property type="component" value="Chromosome"/>
</dbReference>
<protein>
    <recommendedName>
        <fullName evidence="2">Thiol:disulfide interchange protein DsbD N-terminal domain-containing protein</fullName>
    </recommendedName>
</protein>
<reference evidence="3 4" key="1">
    <citation type="submission" date="2018-09" db="EMBL/GenBank/DDBJ databases">
        <title>Marinorhizobium profundi gen. nov., sp. nov., isolated from a deep-sea sediment sample from the New Britain Trench and proposal of Marinorhizobiaceae fam. nov. in the order Rhizobiales of the class Alphaproteobacteria.</title>
        <authorList>
            <person name="Cao J."/>
        </authorList>
    </citation>
    <scope>NUCLEOTIDE SEQUENCE [LARGE SCALE GENOMIC DNA]</scope>
    <source>
        <strain evidence="3 4">WS11</strain>
    </source>
</reference>
<dbReference type="Pfam" id="PF11412">
    <property type="entry name" value="DsbD_N"/>
    <property type="match status" value="1"/>
</dbReference>